<organism evidence="6 7">
    <name type="scientific">Mycena sanguinolenta</name>
    <dbReference type="NCBI Taxonomy" id="230812"/>
    <lineage>
        <taxon>Eukaryota</taxon>
        <taxon>Fungi</taxon>
        <taxon>Dikarya</taxon>
        <taxon>Basidiomycota</taxon>
        <taxon>Agaricomycotina</taxon>
        <taxon>Agaricomycetes</taxon>
        <taxon>Agaricomycetidae</taxon>
        <taxon>Agaricales</taxon>
        <taxon>Marasmiineae</taxon>
        <taxon>Mycenaceae</taxon>
        <taxon>Mycena</taxon>
    </lineage>
</organism>
<dbReference type="OrthoDB" id="6275927at2759"/>
<protein>
    <submittedName>
        <fullName evidence="6">Transcription factor IIA, alpha/beta subunit</fullName>
    </submittedName>
</protein>
<dbReference type="Gene3D" id="1.10.287.100">
    <property type="match status" value="1"/>
</dbReference>
<reference evidence="6" key="1">
    <citation type="submission" date="2020-05" db="EMBL/GenBank/DDBJ databases">
        <title>Mycena genomes resolve the evolution of fungal bioluminescence.</title>
        <authorList>
            <person name="Tsai I.J."/>
        </authorList>
    </citation>
    <scope>NUCLEOTIDE SEQUENCE</scope>
    <source>
        <strain evidence="6">160909Yilan</strain>
    </source>
</reference>
<comment type="subcellular location">
    <subcellularLocation>
        <location evidence="1">Nucleus</location>
    </subcellularLocation>
</comment>
<dbReference type="AlphaFoldDB" id="A0A8H6Z8J9"/>
<dbReference type="PANTHER" id="PTHR12694">
    <property type="entry name" value="TRANSCRIPTION INITIATION FACTOR IIA SUBUNIT 1"/>
    <property type="match status" value="1"/>
</dbReference>
<dbReference type="Proteomes" id="UP000623467">
    <property type="component" value="Unassembled WGS sequence"/>
</dbReference>
<evidence type="ECO:0000256" key="2">
    <source>
        <dbReference type="ARBA" id="ARBA00010059"/>
    </source>
</evidence>
<keyword evidence="7" id="KW-1185">Reference proteome</keyword>
<feature type="compositionally biased region" description="Low complexity" evidence="5">
    <location>
        <begin position="334"/>
        <end position="346"/>
    </location>
</feature>
<evidence type="ECO:0000256" key="5">
    <source>
        <dbReference type="SAM" id="MobiDB-lite"/>
    </source>
</evidence>
<dbReference type="SMART" id="SM01371">
    <property type="entry name" value="TFIIA"/>
    <property type="match status" value="1"/>
</dbReference>
<dbReference type="Gene3D" id="2.30.18.10">
    <property type="entry name" value="Transcription factor IIA (TFIIA), beta-barrel domain"/>
    <property type="match status" value="1"/>
</dbReference>
<dbReference type="PANTHER" id="PTHR12694:SF8">
    <property type="entry name" value="TRANSCRIPTION INITIATION FACTOR IIA SUBUNIT 1"/>
    <property type="match status" value="1"/>
</dbReference>
<dbReference type="InterPro" id="IPR009088">
    <property type="entry name" value="TFIIA_b-brl"/>
</dbReference>
<dbReference type="GO" id="GO:0006367">
    <property type="term" value="P:transcription initiation at RNA polymerase II promoter"/>
    <property type="evidence" value="ECO:0007669"/>
    <property type="project" value="InterPro"/>
</dbReference>
<comment type="caution">
    <text evidence="6">The sequence shown here is derived from an EMBL/GenBank/DDBJ whole genome shotgun (WGS) entry which is preliminary data.</text>
</comment>
<dbReference type="Pfam" id="PF03153">
    <property type="entry name" value="TFIIA"/>
    <property type="match status" value="2"/>
</dbReference>
<evidence type="ECO:0000256" key="1">
    <source>
        <dbReference type="ARBA" id="ARBA00004123"/>
    </source>
</evidence>
<feature type="compositionally biased region" description="Acidic residues" evidence="5">
    <location>
        <begin position="260"/>
        <end position="279"/>
    </location>
</feature>
<dbReference type="InterPro" id="IPR004855">
    <property type="entry name" value="TFIIA_asu/bsu"/>
</dbReference>
<evidence type="ECO:0000313" key="7">
    <source>
        <dbReference type="Proteomes" id="UP000623467"/>
    </source>
</evidence>
<evidence type="ECO:0000313" key="6">
    <source>
        <dbReference type="EMBL" id="KAF7374523.1"/>
    </source>
</evidence>
<sequence length="393" mass="42272">MSNKIVPSIYRTVIDDVIASIRPAFGEFGVPEDVLSELQSKWESKIVASRVADFDSRFEEAPPPTMPTARQIVYPHPTLPALAAPLQNQNQNQSQSQTCAIPYVPPHVKPEGPVFSFYSSSYSTSASYSVASFPASAAARPQGHEGGGTYVTGIVDARYGLAASTPAQYAAHYASQHTSQYASSQSGRQYASQYQPASSQHTLPALAGPSVPALPTYPSVPQPRFNLNGTYSPPPTTRTATPISVYRIPQTDGAIPEPWSCDDAEENGGETEEGDDDVDNATPLVPIPRATHPSLLATPTKNARTVTADLNEDEVEGDEDAITSDLDDSDSDSDSSSRSLPSSRSTPHAKEETRRGNTDMVFCTYTKVARVKTKWRCVLREGVIHVGGKRLGV</sequence>
<feature type="compositionally biased region" description="Acidic residues" evidence="5">
    <location>
        <begin position="310"/>
        <end position="333"/>
    </location>
</feature>
<keyword evidence="4" id="KW-0539">Nucleus</keyword>
<evidence type="ECO:0000256" key="4">
    <source>
        <dbReference type="ARBA" id="ARBA00023242"/>
    </source>
</evidence>
<feature type="compositionally biased region" description="Polar residues" evidence="5">
    <location>
        <begin position="225"/>
        <end position="242"/>
    </location>
</feature>
<dbReference type="SUPFAM" id="SSF50784">
    <property type="entry name" value="Transcription factor IIA (TFIIA), beta-barrel domain"/>
    <property type="match status" value="1"/>
</dbReference>
<dbReference type="GO" id="GO:0005672">
    <property type="term" value="C:transcription factor TFIIA complex"/>
    <property type="evidence" value="ECO:0007669"/>
    <property type="project" value="InterPro"/>
</dbReference>
<keyword evidence="3" id="KW-0804">Transcription</keyword>
<dbReference type="EMBL" id="JACAZH010000002">
    <property type="protein sequence ID" value="KAF7374523.1"/>
    <property type="molecule type" value="Genomic_DNA"/>
</dbReference>
<accession>A0A8H6Z8J9</accession>
<proteinExistence type="inferred from homology"/>
<gene>
    <name evidence="6" type="ORF">MSAN_00336900</name>
</gene>
<evidence type="ECO:0000256" key="3">
    <source>
        <dbReference type="ARBA" id="ARBA00023163"/>
    </source>
</evidence>
<name>A0A8H6Z8J9_9AGAR</name>
<feature type="region of interest" description="Disordered" evidence="5">
    <location>
        <begin position="184"/>
        <end position="355"/>
    </location>
</feature>
<comment type="similarity">
    <text evidence="2">Belongs to the TFIIA subunit 1 family.</text>
</comment>
<dbReference type="SUPFAM" id="SSF47396">
    <property type="entry name" value="Transcription factor IIA (TFIIA), alpha-helical domain"/>
    <property type="match status" value="1"/>
</dbReference>
<feature type="compositionally biased region" description="Low complexity" evidence="5">
    <location>
        <begin position="189"/>
        <end position="200"/>
    </location>
</feature>